<dbReference type="InterPro" id="IPR010432">
    <property type="entry name" value="RDD"/>
</dbReference>
<dbReference type="RefSeq" id="WP_048691494.1">
    <property type="nucleotide sequence ID" value="NZ_KQ130487.1"/>
</dbReference>
<organism evidence="8 9">
    <name type="scientific">Catenovulum maritimum</name>
    <dbReference type="NCBI Taxonomy" id="1513271"/>
    <lineage>
        <taxon>Bacteria</taxon>
        <taxon>Pseudomonadati</taxon>
        <taxon>Pseudomonadota</taxon>
        <taxon>Gammaproteobacteria</taxon>
        <taxon>Alteromonadales</taxon>
        <taxon>Alteromonadaceae</taxon>
        <taxon>Catenovulum</taxon>
    </lineage>
</organism>
<keyword evidence="5 6" id="KW-0472">Membrane</keyword>
<feature type="transmembrane region" description="Helical" evidence="6">
    <location>
        <begin position="70"/>
        <end position="89"/>
    </location>
</feature>
<dbReference type="PANTHER" id="PTHR36115:SF10">
    <property type="entry name" value="RDD DOMAIN-CONTAINING PROTEIN"/>
    <property type="match status" value="1"/>
</dbReference>
<keyword evidence="3 6" id="KW-0812">Transmembrane</keyword>
<dbReference type="InterPro" id="IPR051791">
    <property type="entry name" value="Pra-immunoreactive"/>
</dbReference>
<dbReference type="Proteomes" id="UP000037600">
    <property type="component" value="Unassembled WGS sequence"/>
</dbReference>
<accession>A0A0J8GS79</accession>
<evidence type="ECO:0000256" key="5">
    <source>
        <dbReference type="ARBA" id="ARBA00023136"/>
    </source>
</evidence>
<evidence type="ECO:0000256" key="4">
    <source>
        <dbReference type="ARBA" id="ARBA00022989"/>
    </source>
</evidence>
<feature type="transmembrane region" description="Helical" evidence="6">
    <location>
        <begin position="21"/>
        <end position="50"/>
    </location>
</feature>
<evidence type="ECO:0000259" key="7">
    <source>
        <dbReference type="Pfam" id="PF06271"/>
    </source>
</evidence>
<evidence type="ECO:0000313" key="8">
    <source>
        <dbReference type="EMBL" id="KMT65660.1"/>
    </source>
</evidence>
<dbReference type="GO" id="GO:0005886">
    <property type="term" value="C:plasma membrane"/>
    <property type="evidence" value="ECO:0007669"/>
    <property type="project" value="UniProtKB-SubCell"/>
</dbReference>
<evidence type="ECO:0000256" key="1">
    <source>
        <dbReference type="ARBA" id="ARBA00004651"/>
    </source>
</evidence>
<keyword evidence="9" id="KW-1185">Reference proteome</keyword>
<proteinExistence type="predicted"/>
<keyword evidence="4 6" id="KW-1133">Transmembrane helix</keyword>
<evidence type="ECO:0000256" key="3">
    <source>
        <dbReference type="ARBA" id="ARBA00022692"/>
    </source>
</evidence>
<comment type="caution">
    <text evidence="8">The sequence shown here is derived from an EMBL/GenBank/DDBJ whole genome shotgun (WGS) entry which is preliminary data.</text>
</comment>
<dbReference type="STRING" id="1513271.XM47_08170"/>
<evidence type="ECO:0000313" key="9">
    <source>
        <dbReference type="Proteomes" id="UP000037600"/>
    </source>
</evidence>
<dbReference type="EMBL" id="LAZL01000010">
    <property type="protein sequence ID" value="KMT65660.1"/>
    <property type="molecule type" value="Genomic_DNA"/>
</dbReference>
<evidence type="ECO:0000256" key="6">
    <source>
        <dbReference type="SAM" id="Phobius"/>
    </source>
</evidence>
<protein>
    <recommendedName>
        <fullName evidence="7">RDD domain-containing protein</fullName>
    </recommendedName>
</protein>
<dbReference type="Pfam" id="PF06271">
    <property type="entry name" value="RDD"/>
    <property type="match status" value="1"/>
</dbReference>
<evidence type="ECO:0000256" key="2">
    <source>
        <dbReference type="ARBA" id="ARBA00022475"/>
    </source>
</evidence>
<keyword evidence="2" id="KW-1003">Cell membrane</keyword>
<dbReference type="AlphaFoldDB" id="A0A0J8GS79"/>
<comment type="subcellular location">
    <subcellularLocation>
        <location evidence="1">Cell membrane</location>
        <topology evidence="1">Multi-pass membrane protein</topology>
    </subcellularLocation>
</comment>
<reference evidence="8 9" key="1">
    <citation type="submission" date="2015-04" db="EMBL/GenBank/DDBJ databases">
        <title>Draft Genome Sequence of the Novel Agar-Digesting Marine Bacterium Q1.</title>
        <authorList>
            <person name="Li Y."/>
            <person name="Li D."/>
            <person name="Chen G."/>
            <person name="Du Z."/>
        </authorList>
    </citation>
    <scope>NUCLEOTIDE SEQUENCE [LARGE SCALE GENOMIC DNA]</scope>
    <source>
        <strain evidence="8 9">Q1</strain>
    </source>
</reference>
<feature type="domain" description="RDD" evidence="7">
    <location>
        <begin position="15"/>
        <end position="149"/>
    </location>
</feature>
<gene>
    <name evidence="8" type="ORF">XM47_08170</name>
</gene>
<dbReference type="OrthoDB" id="9793824at2"/>
<dbReference type="PANTHER" id="PTHR36115">
    <property type="entry name" value="PROLINE-RICH ANTIGEN HOMOLOG-RELATED"/>
    <property type="match status" value="1"/>
</dbReference>
<sequence>MAQASSATPSSNNRAGFFRRLGAWVYDLLIIIAIMLLATLVGILVFQLLLHFNLASLPDGIEDSEYLRNNWFFKVYLVFCYFGFYVYFWRRGGQTAGMKTWRLKLQNTDGSRLSVTQCIIRLLTAGLGLSNLTVFLPWCKKRGLQDICAKCELIVLSKEENKHVNWKGYM</sequence>
<name>A0A0J8GS79_9ALTE</name>